<evidence type="ECO:0000256" key="4">
    <source>
        <dbReference type="ARBA" id="ARBA00023125"/>
    </source>
</evidence>
<dbReference type="PANTHER" id="PTHR14493">
    <property type="entry name" value="UNKEMPT FAMILY MEMBER"/>
    <property type="match status" value="1"/>
</dbReference>
<proteinExistence type="predicted"/>
<evidence type="ECO:0000256" key="3">
    <source>
        <dbReference type="ARBA" id="ARBA00022833"/>
    </source>
</evidence>
<keyword evidence="3 5" id="KW-0862">Zinc</keyword>
<evidence type="ECO:0000256" key="1">
    <source>
        <dbReference type="ARBA" id="ARBA00022723"/>
    </source>
</evidence>
<accession>A0A7S1FIG1</accession>
<feature type="region of interest" description="Disordered" evidence="6">
    <location>
        <begin position="555"/>
        <end position="577"/>
    </location>
</feature>
<sequence length="577" mass="64566">MMSSESCQDPKETAAIANGCAKDLDEMAPEALFTVQRDQWQPAKMMPHLGPWMMPEAEMLPFWQEAGETSEHVKTIIGFRTKQCADFVRAHCAKHGSKGNVSQCFDYHFRAQFRRPPVNPVTGRIEYWDIPCQAWHAEPGRCPVGHLCPFAHGMYEVSYHPAKYKTRLCNGHECRGEAICCFAHSEAEHRLEAPAWYSYSSLACALGLGGMSFRGDGSWESGKGLRDPRSGPTAYRGLSQKHRFCASYPNVHQCARGAACAFAHSREEAATPLLSVEEESHQPSALTDVFFTRKFKTLWCPIGAQHDWQSCVYAHTYQDVRRVPAIGYGPQPCPYWSKKDSRLSYLQRCPLGLRCPYSHGAKEQLYHPNYFRTVVCRDLDLEGCPRQKFCAFYHPRSERCAPSVDDTDYTKPLPKEVVPEDWVAYILTPPFFQETGEVDVESWVPASSKGRMQHGMTCPSGAVWGPLWCAAPPFGAGNEGDEEEIFPDALVKGGEKVARADRRQALWPAGSSSAGSREPMWSAQDFSAGGCYYVWGGTDPMNNWWDGQPEYFAMPKGVGSRSTDENSFPSPPHKHAG</sequence>
<name>A0A7S1FIG1_NOCSC</name>
<dbReference type="GO" id="GO:0008270">
    <property type="term" value="F:zinc ion binding"/>
    <property type="evidence" value="ECO:0007669"/>
    <property type="project" value="UniProtKB-KW"/>
</dbReference>
<evidence type="ECO:0000256" key="6">
    <source>
        <dbReference type="SAM" id="MobiDB-lite"/>
    </source>
</evidence>
<keyword evidence="1 5" id="KW-0479">Metal-binding</keyword>
<reference evidence="8" key="1">
    <citation type="submission" date="2021-01" db="EMBL/GenBank/DDBJ databases">
        <authorList>
            <person name="Corre E."/>
            <person name="Pelletier E."/>
            <person name="Niang G."/>
            <person name="Scheremetjew M."/>
            <person name="Finn R."/>
            <person name="Kale V."/>
            <person name="Holt S."/>
            <person name="Cochrane G."/>
            <person name="Meng A."/>
            <person name="Brown T."/>
            <person name="Cohen L."/>
        </authorList>
    </citation>
    <scope>NUCLEOTIDE SEQUENCE</scope>
</reference>
<dbReference type="SMART" id="SM00356">
    <property type="entry name" value="ZnF_C3H1"/>
    <property type="match status" value="5"/>
</dbReference>
<feature type="domain" description="C3H1-type" evidence="7">
    <location>
        <begin position="131"/>
        <end position="155"/>
    </location>
</feature>
<dbReference type="Pfam" id="PF25512">
    <property type="entry name" value="zf-CCCH_AtC3H23"/>
    <property type="match status" value="1"/>
</dbReference>
<feature type="zinc finger region" description="C3H1-type" evidence="5">
    <location>
        <begin position="239"/>
        <end position="267"/>
    </location>
</feature>
<keyword evidence="2 5" id="KW-0863">Zinc-finger</keyword>
<gene>
    <name evidence="8" type="ORF">NSCI0253_LOCUS42313</name>
</gene>
<evidence type="ECO:0000256" key="5">
    <source>
        <dbReference type="PROSITE-ProRule" id="PRU00723"/>
    </source>
</evidence>
<dbReference type="InterPro" id="IPR045234">
    <property type="entry name" value="Unkempt-like"/>
</dbReference>
<feature type="domain" description="C3H1-type" evidence="7">
    <location>
        <begin position="239"/>
        <end position="267"/>
    </location>
</feature>
<evidence type="ECO:0000259" key="7">
    <source>
        <dbReference type="PROSITE" id="PS50103"/>
    </source>
</evidence>
<dbReference type="GO" id="GO:0003677">
    <property type="term" value="F:DNA binding"/>
    <property type="evidence" value="ECO:0007669"/>
    <property type="project" value="UniProtKB-KW"/>
</dbReference>
<feature type="domain" description="C3H1-type" evidence="7">
    <location>
        <begin position="370"/>
        <end position="397"/>
    </location>
</feature>
<dbReference type="PROSITE" id="PS50103">
    <property type="entry name" value="ZF_C3H1"/>
    <property type="match status" value="4"/>
</dbReference>
<feature type="zinc finger region" description="C3H1-type" evidence="5">
    <location>
        <begin position="327"/>
        <end position="362"/>
    </location>
</feature>
<feature type="zinc finger region" description="C3H1-type" evidence="5">
    <location>
        <begin position="370"/>
        <end position="397"/>
    </location>
</feature>
<dbReference type="SUPFAM" id="SSF90229">
    <property type="entry name" value="CCCH zinc finger"/>
    <property type="match status" value="1"/>
</dbReference>
<dbReference type="PANTHER" id="PTHR14493:SF50">
    <property type="entry name" value="RING FINGER PROTEIN UNKEMPT"/>
    <property type="match status" value="1"/>
</dbReference>
<dbReference type="Gene3D" id="4.10.1000.10">
    <property type="entry name" value="Zinc finger, CCCH-type"/>
    <property type="match status" value="2"/>
</dbReference>
<dbReference type="EMBL" id="HBFQ01059814">
    <property type="protein sequence ID" value="CAD8867958.1"/>
    <property type="molecule type" value="Transcribed_RNA"/>
</dbReference>
<feature type="domain" description="C3H1-type" evidence="7">
    <location>
        <begin position="327"/>
        <end position="362"/>
    </location>
</feature>
<evidence type="ECO:0000313" key="8">
    <source>
        <dbReference type="EMBL" id="CAD8867958.1"/>
    </source>
</evidence>
<protein>
    <recommendedName>
        <fullName evidence="7">C3H1-type domain-containing protein</fullName>
    </recommendedName>
</protein>
<dbReference type="AlphaFoldDB" id="A0A7S1FIG1"/>
<evidence type="ECO:0000256" key="2">
    <source>
        <dbReference type="ARBA" id="ARBA00022771"/>
    </source>
</evidence>
<organism evidence="8">
    <name type="scientific">Noctiluca scintillans</name>
    <name type="common">Sea sparkle</name>
    <name type="synonym">Red tide dinoflagellate</name>
    <dbReference type="NCBI Taxonomy" id="2966"/>
    <lineage>
        <taxon>Eukaryota</taxon>
        <taxon>Sar</taxon>
        <taxon>Alveolata</taxon>
        <taxon>Dinophyceae</taxon>
        <taxon>Noctilucales</taxon>
        <taxon>Noctilucaceae</taxon>
        <taxon>Noctiluca</taxon>
    </lineage>
</organism>
<dbReference type="InterPro" id="IPR036855">
    <property type="entry name" value="Znf_CCCH_sf"/>
</dbReference>
<keyword evidence="4" id="KW-0238">DNA-binding</keyword>
<dbReference type="InterPro" id="IPR057444">
    <property type="entry name" value="Znf-CCCH_AtC3H23-like"/>
</dbReference>
<dbReference type="InterPro" id="IPR000571">
    <property type="entry name" value="Znf_CCCH"/>
</dbReference>
<feature type="zinc finger region" description="C3H1-type" evidence="5">
    <location>
        <begin position="131"/>
        <end position="155"/>
    </location>
</feature>